<dbReference type="Pfam" id="PF03724">
    <property type="entry name" value="META"/>
    <property type="match status" value="1"/>
</dbReference>
<name>A0A367XT88_9MICO</name>
<dbReference type="InterPro" id="IPR038670">
    <property type="entry name" value="HslJ-like_sf"/>
</dbReference>
<protein>
    <submittedName>
        <fullName evidence="2">META domain-containing protein</fullName>
    </submittedName>
</protein>
<gene>
    <name evidence="2" type="ORF">DTO57_13245</name>
</gene>
<dbReference type="InterPro" id="IPR005184">
    <property type="entry name" value="DUF306_Meta_HslJ"/>
</dbReference>
<evidence type="ECO:0000313" key="2">
    <source>
        <dbReference type="EMBL" id="RCK56846.1"/>
    </source>
</evidence>
<dbReference type="Gene3D" id="2.40.128.270">
    <property type="match status" value="1"/>
</dbReference>
<keyword evidence="3" id="KW-1185">Reference proteome</keyword>
<comment type="caution">
    <text evidence="2">The sequence shown here is derived from an EMBL/GenBank/DDBJ whole genome shotgun (WGS) entry which is preliminary data.</text>
</comment>
<organism evidence="2 3">
    <name type="scientific">Microbacterium sorbitolivorans</name>
    <dbReference type="NCBI Taxonomy" id="1867410"/>
    <lineage>
        <taxon>Bacteria</taxon>
        <taxon>Bacillati</taxon>
        <taxon>Actinomycetota</taxon>
        <taxon>Actinomycetes</taxon>
        <taxon>Micrococcales</taxon>
        <taxon>Microbacteriaceae</taxon>
        <taxon>Microbacterium</taxon>
    </lineage>
</organism>
<dbReference type="EMBL" id="QORO01000006">
    <property type="protein sequence ID" value="RCK56846.1"/>
    <property type="molecule type" value="Genomic_DNA"/>
</dbReference>
<sequence length="162" mass="16891">MPILSMGTCRMPTVRDPHGLPWGQPGSGRSEAMMNMRRATLALAFIAPAALAAGCATNTDAGATSVNQEDYIGAAFTSTAKGEPFLEFAEDGTYSGSDGCNKLNGTYEVGDDELVLKPGFSTLMACDGVDTWVRGAKAVKVETDTLVVFDKSGSEIGTLARA</sequence>
<accession>A0A367XT88</accession>
<proteinExistence type="predicted"/>
<dbReference type="AlphaFoldDB" id="A0A367XT88"/>
<feature type="domain" description="DUF306" evidence="1">
    <location>
        <begin position="77"/>
        <end position="128"/>
    </location>
</feature>
<evidence type="ECO:0000313" key="3">
    <source>
        <dbReference type="Proteomes" id="UP000253508"/>
    </source>
</evidence>
<reference evidence="2 3" key="1">
    <citation type="submission" date="2018-07" db="EMBL/GenBank/DDBJ databases">
        <title>Microbacterium endoborsara sp. nov., a novel actinobacterium isolated from Borszczowia aralocaspica.</title>
        <authorList>
            <person name="An D."/>
        </authorList>
    </citation>
    <scope>NUCLEOTIDE SEQUENCE [LARGE SCALE GENOMIC DNA]</scope>
    <source>
        <strain evidence="2 3">C1.15228</strain>
    </source>
</reference>
<dbReference type="OrthoDB" id="4990393at2"/>
<dbReference type="Proteomes" id="UP000253508">
    <property type="component" value="Unassembled WGS sequence"/>
</dbReference>
<evidence type="ECO:0000259" key="1">
    <source>
        <dbReference type="Pfam" id="PF03724"/>
    </source>
</evidence>